<dbReference type="Gene3D" id="1.20.120.20">
    <property type="entry name" value="Apolipoprotein"/>
    <property type="match status" value="1"/>
</dbReference>
<accession>A0A4V2SN15</accession>
<evidence type="ECO:0000256" key="1">
    <source>
        <dbReference type="SAM" id="Phobius"/>
    </source>
</evidence>
<dbReference type="InterPro" id="IPR024623">
    <property type="entry name" value="YtxH"/>
</dbReference>
<reference evidence="2 3" key="1">
    <citation type="submission" date="2019-03" db="EMBL/GenBank/DDBJ databases">
        <title>Genomic Encyclopedia of Type Strains, Phase IV (KMG-IV): sequencing the most valuable type-strain genomes for metagenomic binning, comparative biology and taxonomic classification.</title>
        <authorList>
            <person name="Goeker M."/>
        </authorList>
    </citation>
    <scope>NUCLEOTIDE SEQUENCE [LARGE SCALE GENOMIC DNA]</scope>
    <source>
        <strain evidence="2 3">DSM 19377</strain>
    </source>
</reference>
<name>A0A4V2SN15_9BACL</name>
<gene>
    <name evidence="2" type="ORF">EV207_11178</name>
</gene>
<dbReference type="InterPro" id="IPR052928">
    <property type="entry name" value="Desiccation-related_membrane"/>
</dbReference>
<evidence type="ECO:0000313" key="2">
    <source>
        <dbReference type="EMBL" id="TCP29276.1"/>
    </source>
</evidence>
<dbReference type="PANTHER" id="PTHR35792">
    <property type="entry name" value="GENERAL STRESS PROTEIN"/>
    <property type="match status" value="1"/>
</dbReference>
<evidence type="ECO:0000313" key="3">
    <source>
        <dbReference type="Proteomes" id="UP000295416"/>
    </source>
</evidence>
<dbReference type="Proteomes" id="UP000295416">
    <property type="component" value="Unassembled WGS sequence"/>
</dbReference>
<comment type="caution">
    <text evidence="2">The sequence shown here is derived from an EMBL/GenBank/DDBJ whole genome shotgun (WGS) entry which is preliminary data.</text>
</comment>
<protein>
    <submittedName>
        <fullName evidence="2">Gas vesicle protein</fullName>
    </submittedName>
</protein>
<feature type="transmembrane region" description="Helical" evidence="1">
    <location>
        <begin position="6"/>
        <end position="24"/>
    </location>
</feature>
<dbReference type="OrthoDB" id="2692215at2"/>
<keyword evidence="1" id="KW-0812">Transmembrane</keyword>
<dbReference type="PANTHER" id="PTHR35792:SF3">
    <property type="entry name" value="IG HYPOTHETICAL 17707"/>
    <property type="match status" value="1"/>
</dbReference>
<proteinExistence type="predicted"/>
<organism evidence="2 3">
    <name type="scientific">Scopulibacillus darangshiensis</name>
    <dbReference type="NCBI Taxonomy" id="442528"/>
    <lineage>
        <taxon>Bacteria</taxon>
        <taxon>Bacillati</taxon>
        <taxon>Bacillota</taxon>
        <taxon>Bacilli</taxon>
        <taxon>Bacillales</taxon>
        <taxon>Sporolactobacillaceae</taxon>
        <taxon>Scopulibacillus</taxon>
    </lineage>
</organism>
<dbReference type="RefSeq" id="WP_132745932.1">
    <property type="nucleotide sequence ID" value="NZ_SLXK01000011.1"/>
</dbReference>
<sequence length="122" mass="13198">MGKLKSYAVGAAIGGVIGSVAVLLSTPKSGSEMRSDLKTKADDAKEPLKDFKSSFGGLRQQIKTIKNDGVPAIKSTVSDVAELVKTFQKEIQPHIKQIKQDVNELEKTKERLEANTNEPSSK</sequence>
<dbReference type="Pfam" id="PF12732">
    <property type="entry name" value="YtxH"/>
    <property type="match status" value="1"/>
</dbReference>
<dbReference type="EMBL" id="SLXK01000011">
    <property type="protein sequence ID" value="TCP29276.1"/>
    <property type="molecule type" value="Genomic_DNA"/>
</dbReference>
<keyword evidence="1" id="KW-1133">Transmembrane helix</keyword>
<dbReference type="AlphaFoldDB" id="A0A4V2SN15"/>
<keyword evidence="3" id="KW-1185">Reference proteome</keyword>
<keyword evidence="1" id="KW-0472">Membrane</keyword>